<dbReference type="PROSITE" id="PS51257">
    <property type="entry name" value="PROKAR_LIPOPROTEIN"/>
    <property type="match status" value="1"/>
</dbReference>
<evidence type="ECO:0000259" key="2">
    <source>
        <dbReference type="PROSITE" id="PS50097"/>
    </source>
</evidence>
<name>A0A1Q9CHC6_SYMMI</name>
<protein>
    <submittedName>
        <fullName evidence="3">Photosystem I reaction center subunit XI</fullName>
    </submittedName>
</protein>
<dbReference type="SMR" id="A0A1Q9CHC6"/>
<proteinExistence type="predicted"/>
<dbReference type="AlphaFoldDB" id="A0A1Q9CHC6"/>
<feature type="domain" description="BTB" evidence="2">
    <location>
        <begin position="445"/>
        <end position="512"/>
    </location>
</feature>
<dbReference type="CDD" id="cd18186">
    <property type="entry name" value="BTB_POZ_ZBTB_KLHL-like"/>
    <property type="match status" value="1"/>
</dbReference>
<dbReference type="InterPro" id="IPR036592">
    <property type="entry name" value="PSI_PsaL_sf"/>
</dbReference>
<dbReference type="EMBL" id="LSRX01001203">
    <property type="protein sequence ID" value="OLP82333.1"/>
    <property type="molecule type" value="Genomic_DNA"/>
</dbReference>
<dbReference type="PROSITE" id="PS50097">
    <property type="entry name" value="BTB"/>
    <property type="match status" value="1"/>
</dbReference>
<dbReference type="GO" id="GO:0009538">
    <property type="term" value="C:photosystem I reaction center"/>
    <property type="evidence" value="ECO:0007669"/>
    <property type="project" value="InterPro"/>
</dbReference>
<dbReference type="PANTHER" id="PTHR24410:SF23">
    <property type="entry name" value="BTB DOMAIN-CONTAINING PROTEIN-RELATED"/>
    <property type="match status" value="1"/>
</dbReference>
<accession>A0A1Q9CHC6</accession>
<dbReference type="Pfam" id="PF00651">
    <property type="entry name" value="BTB"/>
    <property type="match status" value="1"/>
</dbReference>
<dbReference type="SUPFAM" id="SSF81568">
    <property type="entry name" value="Photosystem I reaction center subunit XI, PsaL"/>
    <property type="match status" value="1"/>
</dbReference>
<dbReference type="InterPro" id="IPR011333">
    <property type="entry name" value="SKP1/BTB/POZ_sf"/>
</dbReference>
<evidence type="ECO:0000256" key="1">
    <source>
        <dbReference type="SAM" id="Phobius"/>
    </source>
</evidence>
<keyword evidence="4" id="KW-1185">Reference proteome</keyword>
<dbReference type="SMART" id="SM00875">
    <property type="entry name" value="BACK"/>
    <property type="match status" value="1"/>
</dbReference>
<dbReference type="Gene3D" id="1.25.40.420">
    <property type="match status" value="1"/>
</dbReference>
<feature type="transmembrane region" description="Helical" evidence="1">
    <location>
        <begin position="293"/>
        <end position="313"/>
    </location>
</feature>
<dbReference type="SMART" id="SM00225">
    <property type="entry name" value="BTB"/>
    <property type="match status" value="1"/>
</dbReference>
<dbReference type="Pfam" id="PF07707">
    <property type="entry name" value="BACK"/>
    <property type="match status" value="1"/>
</dbReference>
<keyword evidence="1" id="KW-1133">Transmembrane helix</keyword>
<dbReference type="SUPFAM" id="SSF54695">
    <property type="entry name" value="POZ domain"/>
    <property type="match status" value="1"/>
</dbReference>
<evidence type="ECO:0000313" key="3">
    <source>
        <dbReference type="EMBL" id="OLP82333.1"/>
    </source>
</evidence>
<dbReference type="Gene3D" id="3.30.710.10">
    <property type="entry name" value="Potassium Channel Kv1.1, Chain A"/>
    <property type="match status" value="1"/>
</dbReference>
<keyword evidence="1" id="KW-0472">Membrane</keyword>
<dbReference type="InterPro" id="IPR051481">
    <property type="entry name" value="BTB-POZ/Galectin-3-binding"/>
</dbReference>
<reference evidence="3 4" key="1">
    <citation type="submission" date="2016-02" db="EMBL/GenBank/DDBJ databases">
        <title>Genome analysis of coral dinoflagellate symbionts highlights evolutionary adaptations to a symbiotic lifestyle.</title>
        <authorList>
            <person name="Aranda M."/>
            <person name="Li Y."/>
            <person name="Liew Y.J."/>
            <person name="Baumgarten S."/>
            <person name="Simakov O."/>
            <person name="Wilson M."/>
            <person name="Piel J."/>
            <person name="Ashoor H."/>
            <person name="Bougouffa S."/>
            <person name="Bajic V.B."/>
            <person name="Ryu T."/>
            <person name="Ravasi T."/>
            <person name="Bayer T."/>
            <person name="Micklem G."/>
            <person name="Kim H."/>
            <person name="Bhak J."/>
            <person name="Lajeunesse T.C."/>
            <person name="Voolstra C.R."/>
        </authorList>
    </citation>
    <scope>NUCLEOTIDE SEQUENCE [LARGE SCALE GENOMIC DNA]</scope>
    <source>
        <strain evidence="3 4">CCMP2467</strain>
    </source>
</reference>
<comment type="caution">
    <text evidence="3">The sequence shown here is derived from an EMBL/GenBank/DDBJ whole genome shotgun (WGS) entry which is preliminary data.</text>
</comment>
<organism evidence="3 4">
    <name type="scientific">Symbiodinium microadriaticum</name>
    <name type="common">Dinoflagellate</name>
    <name type="synonym">Zooxanthella microadriatica</name>
    <dbReference type="NCBI Taxonomy" id="2951"/>
    <lineage>
        <taxon>Eukaryota</taxon>
        <taxon>Sar</taxon>
        <taxon>Alveolata</taxon>
        <taxon>Dinophyceae</taxon>
        <taxon>Suessiales</taxon>
        <taxon>Symbiodiniaceae</taxon>
        <taxon>Symbiodinium</taxon>
    </lineage>
</organism>
<dbReference type="PANTHER" id="PTHR24410">
    <property type="entry name" value="HL07962P-RELATED"/>
    <property type="match status" value="1"/>
</dbReference>
<dbReference type="Gene3D" id="1.20.1240.10">
    <property type="entry name" value="Photosystem I PsaL, reaction centre subunit XI"/>
    <property type="match status" value="1"/>
</dbReference>
<evidence type="ECO:0000313" key="4">
    <source>
        <dbReference type="Proteomes" id="UP000186817"/>
    </source>
</evidence>
<dbReference type="InterPro" id="IPR000210">
    <property type="entry name" value="BTB/POZ_dom"/>
</dbReference>
<dbReference type="InterPro" id="IPR003757">
    <property type="entry name" value="PSI_PsaL"/>
</dbReference>
<dbReference type="Pfam" id="PF02605">
    <property type="entry name" value="PsaL"/>
    <property type="match status" value="1"/>
</dbReference>
<dbReference type="InterPro" id="IPR011705">
    <property type="entry name" value="BACK"/>
</dbReference>
<dbReference type="OrthoDB" id="442659at2759"/>
<sequence length="780" mass="85016">MARDFLGLSTALTVAAVCACTVLLTGDVAFTAGLSRGPQLPSPSSGSSSLAGSPFASAHETLGTKGVLCYGMGFGVLMALGRGLISQARVSRQASKDIAVKEAADVSKIAYLQDIPRTIVEKDALELILKNTPKDQWENPPEDSYLYTVKAFAEMYGPGKATKMGWWDYYRLKMDMPDTTRLSSERELQEIEEYEKLMMSGKVPFAVPGPSGYFFTGFVTQWKGKEPFAGDQVITLTENGLFAKQFLSALAFYREGLKPWQRGLEIGMAHGYFLIGPFTSLGPLRNTPEAATVGLLCGCAIVGIVSIGGLIFGSTIKPTRFDKDGDKPGAGFIEMINWHAVGGLGGAGFAHALITVFGSGVFLCVDTLHAAGTTLCLTDAMSADSDASLEAVSLMSHSRQRSPSEVTMQVEDVVEADHVSVAAEAAQGAKLALWDRLPHYAEHFCDVSLRSTDGRIFKAHRLVLSMASDPLFAMLSGSFAEGQQSEVPFDYSGEALNAFLEFLYRGTFCVKKAILPELLRLVHQWEVQPLQAALNDLLVKHMTPELCSSLIVDCEVLLVDKLDEMLEGYVLENFGSCVRTEQFGSWPLHRMIGILRSDDLVAEHEEEVLAAVMHWHRSGPGRDDATAALLQMVRFPLLSVAALQGLGSREGLTGLPGVVMSRLAAAALKVHQGCPQSDCQRWDRPDSHDEQASFMKTVKLRNAYPYWWADFGCSLRGGGVVAERSGIDTEGELEPWAVHIHDQSLYIIDGREPCCVLQEELDESRCLKFAQCSSFRLTGW</sequence>
<keyword evidence="1" id="KW-0812">Transmembrane</keyword>
<dbReference type="Proteomes" id="UP000186817">
    <property type="component" value="Unassembled WGS sequence"/>
</dbReference>
<dbReference type="GO" id="GO:0015979">
    <property type="term" value="P:photosynthesis"/>
    <property type="evidence" value="ECO:0007669"/>
    <property type="project" value="InterPro"/>
</dbReference>
<gene>
    <name evidence="3" type="primary">psaL</name>
    <name evidence="3" type="ORF">AK812_SmicGene37010</name>
</gene>